<dbReference type="EMBL" id="PUIB01000023">
    <property type="protein sequence ID" value="PQO29085.1"/>
    <property type="molecule type" value="Genomic_DNA"/>
</dbReference>
<evidence type="ECO:0000259" key="2">
    <source>
        <dbReference type="Pfam" id="PF07627"/>
    </source>
</evidence>
<sequence length="499" mass="57574">MDSEKPVSKEEFSEALDAAFGLLLRRPPTKEDLDHYWNDVYQKNEELGRTLALQAVLIYIAISPEFVYRQELGMGEEDQYGRRMLSPQELVYAIHYAFYDSSPFGVEQYETAPIYDKESEPIVRREMTERHQPGRPDDTWLVAAMEAGKLSTREDVEAAVRKILDAPERNPTPNHNRDVDQTTRPRVLGFFREYFGYHKAPTVFKDLDEFAKRDGFQQFHKHTAVRLAYDTDALILHILDKDEHVLEELLTTNEAYVTYWNGGNDPQAISKAGGREKYVRTHDAQSYNVNPLEVATGSKDLLVLPEDERCGILTQPSWLVAHSGNFDNDPVRRGKWIREKLLAGTVMDIPINVDAKIPDSDTDTLRERFSLVHENQCWRCHKKMNPLGMPFESFNHVGRFRELEQGKPVNTTGAITHTEIDELDGDVADVREMMERLAASPRVRQSFLRHVFRYWMGRNEMLSDSQTLIDMDKAYVESDGSFREVLVALLTSDSFLYRK</sequence>
<dbReference type="InterPro" id="IPR011478">
    <property type="entry name" value="DUF1585"/>
</dbReference>
<dbReference type="Pfam" id="PF07624">
    <property type="entry name" value="PSD2"/>
    <property type="match status" value="1"/>
</dbReference>
<dbReference type="Proteomes" id="UP000239388">
    <property type="component" value="Unassembled WGS sequence"/>
</dbReference>
<gene>
    <name evidence="4" type="ORF">C5Y98_23045</name>
</gene>
<feature type="domain" description="DUF1592" evidence="3">
    <location>
        <begin position="136"/>
        <end position="258"/>
    </location>
</feature>
<proteinExistence type="predicted"/>
<organism evidence="4 5">
    <name type="scientific">Blastopirellula marina</name>
    <dbReference type="NCBI Taxonomy" id="124"/>
    <lineage>
        <taxon>Bacteria</taxon>
        <taxon>Pseudomonadati</taxon>
        <taxon>Planctomycetota</taxon>
        <taxon>Planctomycetia</taxon>
        <taxon>Pirellulales</taxon>
        <taxon>Pirellulaceae</taxon>
        <taxon>Blastopirellula</taxon>
    </lineage>
</organism>
<comment type="caution">
    <text evidence="4">The sequence shown here is derived from an EMBL/GenBank/DDBJ whole genome shotgun (WGS) entry which is preliminary data.</text>
</comment>
<dbReference type="AlphaFoldDB" id="A0A2S8FAA3"/>
<evidence type="ECO:0000313" key="4">
    <source>
        <dbReference type="EMBL" id="PQO29085.1"/>
    </source>
</evidence>
<dbReference type="InterPro" id="IPR013042">
    <property type="entry name" value="DUF1592"/>
</dbReference>
<evidence type="ECO:0000259" key="3">
    <source>
        <dbReference type="Pfam" id="PF07631"/>
    </source>
</evidence>
<reference evidence="4 5" key="1">
    <citation type="submission" date="2018-02" db="EMBL/GenBank/DDBJ databases">
        <title>Comparative genomes isolates from brazilian mangrove.</title>
        <authorList>
            <person name="Araujo J.E."/>
            <person name="Taketani R.G."/>
            <person name="Silva M.C.P."/>
            <person name="Loureco M.V."/>
            <person name="Andreote F.D."/>
        </authorList>
    </citation>
    <scope>NUCLEOTIDE SEQUENCE [LARGE SCALE GENOMIC DNA]</scope>
    <source>
        <strain evidence="4 5">NAP PRIS-MGV</strain>
    </source>
</reference>
<name>A0A2S8FAA3_9BACT</name>
<evidence type="ECO:0000313" key="5">
    <source>
        <dbReference type="Proteomes" id="UP000239388"/>
    </source>
</evidence>
<accession>A0A2S8FAA3</accession>
<dbReference type="InterPro" id="IPR013039">
    <property type="entry name" value="DUF1588"/>
</dbReference>
<dbReference type="Pfam" id="PF07627">
    <property type="entry name" value="PSCyt3"/>
    <property type="match status" value="1"/>
</dbReference>
<evidence type="ECO:0000259" key="1">
    <source>
        <dbReference type="Pfam" id="PF07624"/>
    </source>
</evidence>
<protein>
    <recommendedName>
        <fullName evidence="6">DUF1588 domain-containing protein</fullName>
    </recommendedName>
</protein>
<evidence type="ECO:0008006" key="6">
    <source>
        <dbReference type="Google" id="ProtNLM"/>
    </source>
</evidence>
<feature type="domain" description="DUF1588" evidence="2">
    <location>
        <begin position="309"/>
        <end position="402"/>
    </location>
</feature>
<feature type="domain" description="DUF1585" evidence="1">
    <location>
        <begin position="427"/>
        <end position="495"/>
    </location>
</feature>
<dbReference type="Pfam" id="PF07631">
    <property type="entry name" value="PSD4"/>
    <property type="match status" value="1"/>
</dbReference>